<keyword evidence="3" id="KW-1185">Reference proteome</keyword>
<evidence type="ECO:0000313" key="3">
    <source>
        <dbReference type="Proteomes" id="UP000292958"/>
    </source>
</evidence>
<accession>A0A4Q7YQZ8</accession>
<comment type="caution">
    <text evidence="2">The sequence shown here is derived from an EMBL/GenBank/DDBJ whole genome shotgun (WGS) entry which is preliminary data.</text>
</comment>
<proteinExistence type="predicted"/>
<name>A0A4Q7YQZ8_9BACT</name>
<dbReference type="OrthoDB" id="120798at2"/>
<organism evidence="2 3">
    <name type="scientific">Edaphobacter modestus</name>
    <dbReference type="NCBI Taxonomy" id="388466"/>
    <lineage>
        <taxon>Bacteria</taxon>
        <taxon>Pseudomonadati</taxon>
        <taxon>Acidobacteriota</taxon>
        <taxon>Terriglobia</taxon>
        <taxon>Terriglobales</taxon>
        <taxon>Acidobacteriaceae</taxon>
        <taxon>Edaphobacter</taxon>
    </lineage>
</organism>
<protein>
    <recommendedName>
        <fullName evidence="1">DUF6950 domain-containing protein</fullName>
    </recommendedName>
</protein>
<sequence>MALNKKQHWHTRAFHNFLVERATSPFAWGTNDCALFVADAILAITGTDIAENFRGKYTTELGALRIIKKITGGSTIADAATYCANKHGLAEHTHPLMAKRGDLVVIDNGGNLIAGVVHLNGRHVVSVGENGIVQLPITNIVRAWSI</sequence>
<evidence type="ECO:0000259" key="1">
    <source>
        <dbReference type="Pfam" id="PF22262"/>
    </source>
</evidence>
<gene>
    <name evidence="2" type="ORF">BDD14_0692</name>
</gene>
<dbReference type="InterPro" id="IPR053802">
    <property type="entry name" value="DUF6950"/>
</dbReference>
<dbReference type="AlphaFoldDB" id="A0A4Q7YQZ8"/>
<dbReference type="Pfam" id="PF22262">
    <property type="entry name" value="DUF6950"/>
    <property type="match status" value="1"/>
</dbReference>
<reference evidence="2 3" key="1">
    <citation type="submission" date="2019-02" db="EMBL/GenBank/DDBJ databases">
        <title>Genomic Encyclopedia of Archaeal and Bacterial Type Strains, Phase II (KMG-II): from individual species to whole genera.</title>
        <authorList>
            <person name="Goeker M."/>
        </authorList>
    </citation>
    <scope>NUCLEOTIDE SEQUENCE [LARGE SCALE GENOMIC DNA]</scope>
    <source>
        <strain evidence="2 3">DSM 18101</strain>
    </source>
</reference>
<feature type="domain" description="DUF6950" evidence="1">
    <location>
        <begin position="5"/>
        <end position="146"/>
    </location>
</feature>
<dbReference type="EMBL" id="SHKW01000001">
    <property type="protein sequence ID" value="RZU39323.1"/>
    <property type="molecule type" value="Genomic_DNA"/>
</dbReference>
<evidence type="ECO:0000313" key="2">
    <source>
        <dbReference type="EMBL" id="RZU39323.1"/>
    </source>
</evidence>
<dbReference type="Proteomes" id="UP000292958">
    <property type="component" value="Unassembled WGS sequence"/>
</dbReference>
<dbReference type="RefSeq" id="WP_130417548.1">
    <property type="nucleotide sequence ID" value="NZ_SHKW01000001.1"/>
</dbReference>